<feature type="transmembrane region" description="Helical" evidence="12">
    <location>
        <begin position="77"/>
        <end position="96"/>
    </location>
</feature>
<keyword evidence="11 12" id="KW-0472">Membrane</keyword>
<dbReference type="CDD" id="cd06160">
    <property type="entry name" value="S2P-M50_like_2"/>
    <property type="match status" value="1"/>
</dbReference>
<keyword evidence="9 12" id="KW-1133">Transmembrane helix</keyword>
<evidence type="ECO:0000256" key="6">
    <source>
        <dbReference type="ARBA" id="ARBA00022723"/>
    </source>
</evidence>
<comment type="cofactor">
    <cofactor evidence="1">
        <name>Zn(2+)</name>
        <dbReference type="ChEBI" id="CHEBI:29105"/>
    </cofactor>
</comment>
<evidence type="ECO:0000259" key="13">
    <source>
        <dbReference type="Pfam" id="PF02163"/>
    </source>
</evidence>
<evidence type="ECO:0000256" key="2">
    <source>
        <dbReference type="ARBA" id="ARBA00004141"/>
    </source>
</evidence>
<dbReference type="Pfam" id="PF02163">
    <property type="entry name" value="Peptidase_M50"/>
    <property type="match status" value="1"/>
</dbReference>
<dbReference type="PANTHER" id="PTHR39188:SF3">
    <property type="entry name" value="STAGE IV SPORULATION PROTEIN FB"/>
    <property type="match status" value="1"/>
</dbReference>
<reference evidence="14 15" key="1">
    <citation type="submission" date="2023-07" db="EMBL/GenBank/DDBJ databases">
        <title>The novel representative of Negativicutes class, Anaeroselena agilis gen. nov. sp. nov.</title>
        <authorList>
            <person name="Prokofeva M.I."/>
            <person name="Elcheninov A.G."/>
            <person name="Klyukina A."/>
            <person name="Kublanov I.V."/>
            <person name="Frolov E.N."/>
            <person name="Podosokorskaya O.A."/>
        </authorList>
    </citation>
    <scope>NUCLEOTIDE SEQUENCE [LARGE SCALE GENOMIC DNA]</scope>
    <source>
        <strain evidence="14 15">4137-cl</strain>
    </source>
</reference>
<dbReference type="GO" id="GO:0006508">
    <property type="term" value="P:proteolysis"/>
    <property type="evidence" value="ECO:0007669"/>
    <property type="project" value="UniProtKB-KW"/>
</dbReference>
<dbReference type="Proteomes" id="UP001254848">
    <property type="component" value="Unassembled WGS sequence"/>
</dbReference>
<keyword evidence="15" id="KW-1185">Reference proteome</keyword>
<proteinExistence type="inferred from homology"/>
<feature type="transmembrane region" description="Helical" evidence="12">
    <location>
        <begin position="44"/>
        <end position="65"/>
    </location>
</feature>
<evidence type="ECO:0000256" key="12">
    <source>
        <dbReference type="SAM" id="Phobius"/>
    </source>
</evidence>
<comment type="caution">
    <text evidence="14">The sequence shown here is derived from an EMBL/GenBank/DDBJ whole genome shotgun (WGS) entry which is preliminary data.</text>
</comment>
<keyword evidence="10" id="KW-0482">Metalloprotease</keyword>
<evidence type="ECO:0000256" key="5">
    <source>
        <dbReference type="ARBA" id="ARBA00022692"/>
    </source>
</evidence>
<accession>A0ABU3P4G9</accession>
<evidence type="ECO:0000313" key="14">
    <source>
        <dbReference type="EMBL" id="MDT8903937.1"/>
    </source>
</evidence>
<sequence>MALWKVVHLGNRILRRIAICVVMAVAALGLGEAAAMAATMLISLALYALAFGWKFAVGFTVLLLAHELGHLVAARVVGLRSSTPVFVPFLGAVIRLRQPPINAKMEANIAVGGPAAGTLSALVCLVFYLWTDSALMLVLAYTACLLNLFNLIPCAPLDGGKIAAAISPRMWWLGSFAAGALFFYTRNLLILFIFAFSLAQLWRGEGVDPGARYYNLGLGQRIKVALWYFGLLGVLGVATVYLVELLR</sequence>
<protein>
    <submittedName>
        <fullName evidence="14">Site-2 protease family protein</fullName>
    </submittedName>
</protein>
<evidence type="ECO:0000256" key="3">
    <source>
        <dbReference type="ARBA" id="ARBA00007931"/>
    </source>
</evidence>
<evidence type="ECO:0000256" key="1">
    <source>
        <dbReference type="ARBA" id="ARBA00001947"/>
    </source>
</evidence>
<evidence type="ECO:0000256" key="10">
    <source>
        <dbReference type="ARBA" id="ARBA00023049"/>
    </source>
</evidence>
<dbReference type="PANTHER" id="PTHR39188">
    <property type="entry name" value="MEMBRANE-ASSOCIATED ZINC METALLOPROTEASE M50B"/>
    <property type="match status" value="1"/>
</dbReference>
<feature type="transmembrane region" description="Helical" evidence="12">
    <location>
        <begin position="176"/>
        <end position="202"/>
    </location>
</feature>
<dbReference type="RefSeq" id="WP_413782377.1">
    <property type="nucleotide sequence ID" value="NZ_JAUOZS010000001.1"/>
</dbReference>
<feature type="transmembrane region" description="Helical" evidence="12">
    <location>
        <begin position="108"/>
        <end position="130"/>
    </location>
</feature>
<keyword evidence="5 12" id="KW-0812">Transmembrane</keyword>
<dbReference type="InterPro" id="IPR008915">
    <property type="entry name" value="Peptidase_M50"/>
</dbReference>
<dbReference type="EMBL" id="JAUOZS010000001">
    <property type="protein sequence ID" value="MDT8903937.1"/>
    <property type="molecule type" value="Genomic_DNA"/>
</dbReference>
<feature type="transmembrane region" description="Helical" evidence="12">
    <location>
        <begin position="222"/>
        <end position="243"/>
    </location>
</feature>
<gene>
    <name evidence="14" type="ORF">Q4T40_22115</name>
</gene>
<keyword evidence="7" id="KW-0378">Hydrolase</keyword>
<feature type="domain" description="Peptidase M50" evidence="13">
    <location>
        <begin position="55"/>
        <end position="128"/>
    </location>
</feature>
<keyword evidence="4 14" id="KW-0645">Protease</keyword>
<organism evidence="14 15">
    <name type="scientific">Anaeroselena agilis</name>
    <dbReference type="NCBI Taxonomy" id="3063788"/>
    <lineage>
        <taxon>Bacteria</taxon>
        <taxon>Bacillati</taxon>
        <taxon>Bacillota</taxon>
        <taxon>Negativicutes</taxon>
        <taxon>Acetonemataceae</taxon>
        <taxon>Anaeroselena</taxon>
    </lineage>
</organism>
<evidence type="ECO:0000313" key="15">
    <source>
        <dbReference type="Proteomes" id="UP001254848"/>
    </source>
</evidence>
<feature type="transmembrane region" description="Helical" evidence="12">
    <location>
        <begin position="136"/>
        <end position="155"/>
    </location>
</feature>
<evidence type="ECO:0000256" key="7">
    <source>
        <dbReference type="ARBA" id="ARBA00022801"/>
    </source>
</evidence>
<evidence type="ECO:0000256" key="4">
    <source>
        <dbReference type="ARBA" id="ARBA00022670"/>
    </source>
</evidence>
<name>A0ABU3P4G9_9FIRM</name>
<dbReference type="GO" id="GO:0008233">
    <property type="term" value="F:peptidase activity"/>
    <property type="evidence" value="ECO:0007669"/>
    <property type="project" value="UniProtKB-KW"/>
</dbReference>
<comment type="similarity">
    <text evidence="3">Belongs to the peptidase M50B family.</text>
</comment>
<feature type="transmembrane region" description="Helical" evidence="12">
    <location>
        <begin position="13"/>
        <end position="37"/>
    </location>
</feature>
<keyword evidence="6" id="KW-0479">Metal-binding</keyword>
<evidence type="ECO:0000256" key="8">
    <source>
        <dbReference type="ARBA" id="ARBA00022833"/>
    </source>
</evidence>
<comment type="subcellular location">
    <subcellularLocation>
        <location evidence="2">Membrane</location>
        <topology evidence="2">Multi-pass membrane protein</topology>
    </subcellularLocation>
</comment>
<evidence type="ECO:0000256" key="11">
    <source>
        <dbReference type="ARBA" id="ARBA00023136"/>
    </source>
</evidence>
<keyword evidence="8" id="KW-0862">Zinc</keyword>
<evidence type="ECO:0000256" key="9">
    <source>
        <dbReference type="ARBA" id="ARBA00022989"/>
    </source>
</evidence>